<accession>A0A0C2J342</accession>
<keyword evidence="1" id="KW-0479">Metal-binding</keyword>
<keyword evidence="6" id="KW-1185">Reference proteome</keyword>
<dbReference type="EMBL" id="JWZT01001317">
    <property type="protein sequence ID" value="KII72244.1"/>
    <property type="molecule type" value="Genomic_DNA"/>
</dbReference>
<protein>
    <recommendedName>
        <fullName evidence="4">FLYWCH-type domain-containing protein</fullName>
    </recommendedName>
</protein>
<dbReference type="AlphaFoldDB" id="A0A0C2J342"/>
<dbReference type="Gene3D" id="2.20.25.240">
    <property type="match status" value="1"/>
</dbReference>
<feature type="domain" description="FLYWCH-type" evidence="4">
    <location>
        <begin position="37"/>
        <end position="100"/>
    </location>
</feature>
<dbReference type="PANTHER" id="PTHR37975">
    <property type="entry name" value="FLYWCH ZINC FINGER TRANSCRIPTION FACTOR HOMOLOG"/>
    <property type="match status" value="1"/>
</dbReference>
<evidence type="ECO:0000313" key="6">
    <source>
        <dbReference type="Proteomes" id="UP000031668"/>
    </source>
</evidence>
<name>A0A0C2J342_THEKT</name>
<evidence type="ECO:0000313" key="5">
    <source>
        <dbReference type="EMBL" id="KII72244.1"/>
    </source>
</evidence>
<keyword evidence="2" id="KW-0863">Zinc-finger</keyword>
<comment type="caution">
    <text evidence="5">The sequence shown here is derived from an EMBL/GenBank/DDBJ whole genome shotgun (WGS) entry which is preliminary data.</text>
</comment>
<keyword evidence="3" id="KW-0862">Zinc</keyword>
<evidence type="ECO:0000256" key="1">
    <source>
        <dbReference type="ARBA" id="ARBA00022723"/>
    </source>
</evidence>
<evidence type="ECO:0000259" key="4">
    <source>
        <dbReference type="Pfam" id="PF04500"/>
    </source>
</evidence>
<dbReference type="PANTHER" id="PTHR37975:SF3">
    <property type="entry name" value="FLYWCH TRANSCRIPTION FACTOR 3"/>
    <property type="match status" value="1"/>
</dbReference>
<evidence type="ECO:0000256" key="3">
    <source>
        <dbReference type="ARBA" id="ARBA00022833"/>
    </source>
</evidence>
<dbReference type="Proteomes" id="UP000031668">
    <property type="component" value="Unassembled WGS sequence"/>
</dbReference>
<dbReference type="GO" id="GO:0045892">
    <property type="term" value="P:negative regulation of DNA-templated transcription"/>
    <property type="evidence" value="ECO:0007669"/>
    <property type="project" value="TreeGrafter"/>
</dbReference>
<dbReference type="InterPro" id="IPR052887">
    <property type="entry name" value="FLYWCH-type_ZF"/>
</dbReference>
<dbReference type="GO" id="GO:0003700">
    <property type="term" value="F:DNA-binding transcription factor activity"/>
    <property type="evidence" value="ECO:0007669"/>
    <property type="project" value="TreeGrafter"/>
</dbReference>
<proteinExistence type="predicted"/>
<sequence length="500" mass="58050">MTVVTAEQLAEITSTQSQKIVASKLKVDIISRWNMNFVYSARGKKKIVHEGYVYYYEKSSSNGKKIFWKCDQRTTEKCNARIHTCAETHKIIKCMHNHTHGSDPARVELLKLRGTVRNLAMQSDEPPSKIIQDAIQLSPSNVLVGLHPIDSLKRMISRKRSSKPTRKSFKSLEEVELPEEYRKYKQPENEDFLLIDTGSDDPGRILVFGRKSNTDHLQDLNQIFIDGNFHDAPVPFHRIYVIMAKRHSSIIPLFYILLPNSHPFTIHKLFDVLCEKWPWFKPYCVSVDFEHDIRYVISSHFPTAKLDGCFFHFTKILKKKLDENGLIKRYNNETEFSLWVRMIAALAFVPKVSLETAISALLSKLPPDLHEMMNWFACTFLNFTTLINDHQVLYPPDTWSVHDRITSPNSVYFQVENLHKRMMGHLSTASKNLFKLIEKFKNIQSETDREFTEAQNTNLDLNRRTSVSKSEDRISKLVDSFKESNMVEFLRGIAFNVLID</sequence>
<organism evidence="5 6">
    <name type="scientific">Thelohanellus kitauei</name>
    <name type="common">Myxosporean</name>
    <dbReference type="NCBI Taxonomy" id="669202"/>
    <lineage>
        <taxon>Eukaryota</taxon>
        <taxon>Metazoa</taxon>
        <taxon>Cnidaria</taxon>
        <taxon>Myxozoa</taxon>
        <taxon>Myxosporea</taxon>
        <taxon>Bivalvulida</taxon>
        <taxon>Platysporina</taxon>
        <taxon>Myxobolidae</taxon>
        <taxon>Thelohanellus</taxon>
    </lineage>
</organism>
<dbReference type="OrthoDB" id="10051448at2759"/>
<dbReference type="GO" id="GO:0005634">
    <property type="term" value="C:nucleus"/>
    <property type="evidence" value="ECO:0007669"/>
    <property type="project" value="TreeGrafter"/>
</dbReference>
<evidence type="ECO:0000256" key="2">
    <source>
        <dbReference type="ARBA" id="ARBA00022771"/>
    </source>
</evidence>
<reference evidence="5 6" key="1">
    <citation type="journal article" date="2014" name="Genome Biol. Evol.">
        <title>The genome of the myxosporean Thelohanellus kitauei shows adaptations to nutrient acquisition within its fish host.</title>
        <authorList>
            <person name="Yang Y."/>
            <person name="Xiong J."/>
            <person name="Zhou Z."/>
            <person name="Huo F."/>
            <person name="Miao W."/>
            <person name="Ran C."/>
            <person name="Liu Y."/>
            <person name="Zhang J."/>
            <person name="Feng J."/>
            <person name="Wang M."/>
            <person name="Wang M."/>
            <person name="Wang L."/>
            <person name="Yao B."/>
        </authorList>
    </citation>
    <scope>NUCLEOTIDE SEQUENCE [LARGE SCALE GENOMIC DNA]</scope>
    <source>
        <strain evidence="5">Wuqing</strain>
    </source>
</reference>
<gene>
    <name evidence="5" type="ORF">RF11_08666</name>
</gene>
<dbReference type="InterPro" id="IPR007588">
    <property type="entry name" value="Znf_FLYWCH"/>
</dbReference>
<dbReference type="Pfam" id="PF04500">
    <property type="entry name" value="FLYWCH"/>
    <property type="match status" value="1"/>
</dbReference>
<dbReference type="GO" id="GO:0043565">
    <property type="term" value="F:sequence-specific DNA binding"/>
    <property type="evidence" value="ECO:0007669"/>
    <property type="project" value="TreeGrafter"/>
</dbReference>
<dbReference type="GO" id="GO:0008270">
    <property type="term" value="F:zinc ion binding"/>
    <property type="evidence" value="ECO:0007669"/>
    <property type="project" value="UniProtKB-KW"/>
</dbReference>
<dbReference type="OMA" id="NARIHTC"/>